<evidence type="ECO:0000313" key="5">
    <source>
        <dbReference type="EMBL" id="OSJ03284.1"/>
    </source>
</evidence>
<dbReference type="InterPro" id="IPR018060">
    <property type="entry name" value="HTH_AraC"/>
</dbReference>
<protein>
    <recommendedName>
        <fullName evidence="4">HTH araC/xylS-type domain-containing protein</fullName>
    </recommendedName>
</protein>
<keyword evidence="2" id="KW-0238">DNA-binding</keyword>
<sequence length="117" mass="13067">MKRVWTPSRYAVRGAIAASLRESGSTLPHTARRLGISTRSLQRRLAEMGTNYAELVAEVRLDTACHLLVESDERIADIAARLGFAGASSFSRSFVRWMKIQPVAYRRQQSAQRSGTE</sequence>
<reference evidence="7 8" key="1">
    <citation type="submission" date="2017-03" db="EMBL/GenBank/DDBJ databases">
        <title>Whole genome sequences of fourteen strains of Bradyrhizobium canariense and one strain of Bradyrhizobium japonicum isolated from Lupinus (Papilionoideae: Genisteae) species in Algeria.</title>
        <authorList>
            <person name="Crovadore J."/>
            <person name="Chekireb D."/>
            <person name="Brachmann A."/>
            <person name="Chablais R."/>
            <person name="Cochard B."/>
            <person name="Lefort F."/>
        </authorList>
    </citation>
    <scope>NUCLEOTIDE SEQUENCE [LARGE SCALE GENOMIC DNA]</scope>
    <source>
        <strain evidence="5 7">UBMA195</strain>
        <strain evidence="6 8">UBMAN05</strain>
    </source>
</reference>
<dbReference type="InterPro" id="IPR009057">
    <property type="entry name" value="Homeodomain-like_sf"/>
</dbReference>
<evidence type="ECO:0000313" key="7">
    <source>
        <dbReference type="Proteomes" id="UP000193553"/>
    </source>
</evidence>
<dbReference type="Proteomes" id="UP000193553">
    <property type="component" value="Unassembled WGS sequence"/>
</dbReference>
<evidence type="ECO:0000259" key="4">
    <source>
        <dbReference type="PROSITE" id="PS01124"/>
    </source>
</evidence>
<name>A0A1X3GYA6_9BRAD</name>
<dbReference type="AlphaFoldDB" id="A0A1X3GYA6"/>
<accession>A0A1X3GYA6</accession>
<dbReference type="Gene3D" id="1.10.10.60">
    <property type="entry name" value="Homeodomain-like"/>
    <property type="match status" value="1"/>
</dbReference>
<comment type="caution">
    <text evidence="5">The sequence shown here is derived from an EMBL/GenBank/DDBJ whole genome shotgun (WGS) entry which is preliminary data.</text>
</comment>
<dbReference type="RefSeq" id="WP_085351167.1">
    <property type="nucleotide sequence ID" value="NZ_NAEX01000179.1"/>
</dbReference>
<dbReference type="GO" id="GO:0005829">
    <property type="term" value="C:cytosol"/>
    <property type="evidence" value="ECO:0007669"/>
    <property type="project" value="TreeGrafter"/>
</dbReference>
<dbReference type="EMBL" id="NAFK01000114">
    <property type="protein sequence ID" value="OSJ35123.1"/>
    <property type="molecule type" value="Genomic_DNA"/>
</dbReference>
<organism evidence="5 7">
    <name type="scientific">Bradyrhizobium canariense</name>
    <dbReference type="NCBI Taxonomy" id="255045"/>
    <lineage>
        <taxon>Bacteria</taxon>
        <taxon>Pseudomonadati</taxon>
        <taxon>Pseudomonadota</taxon>
        <taxon>Alphaproteobacteria</taxon>
        <taxon>Hyphomicrobiales</taxon>
        <taxon>Nitrobacteraceae</taxon>
        <taxon>Bradyrhizobium</taxon>
    </lineage>
</organism>
<keyword evidence="3" id="KW-0804">Transcription</keyword>
<gene>
    <name evidence="6" type="ORF">BST63_02525</name>
    <name evidence="5" type="ORF">BSZ18_32725</name>
</gene>
<dbReference type="SMART" id="SM00342">
    <property type="entry name" value="HTH_ARAC"/>
    <property type="match status" value="1"/>
</dbReference>
<keyword evidence="8" id="KW-1185">Reference proteome</keyword>
<dbReference type="GO" id="GO:0003700">
    <property type="term" value="F:DNA-binding transcription factor activity"/>
    <property type="evidence" value="ECO:0007669"/>
    <property type="project" value="InterPro"/>
</dbReference>
<dbReference type="Proteomes" id="UP000193884">
    <property type="component" value="Unassembled WGS sequence"/>
</dbReference>
<dbReference type="GO" id="GO:0000976">
    <property type="term" value="F:transcription cis-regulatory region binding"/>
    <property type="evidence" value="ECO:0007669"/>
    <property type="project" value="TreeGrafter"/>
</dbReference>
<evidence type="ECO:0000313" key="8">
    <source>
        <dbReference type="Proteomes" id="UP000193884"/>
    </source>
</evidence>
<dbReference type="SUPFAM" id="SSF46689">
    <property type="entry name" value="Homeodomain-like"/>
    <property type="match status" value="1"/>
</dbReference>
<evidence type="ECO:0000256" key="2">
    <source>
        <dbReference type="ARBA" id="ARBA00023125"/>
    </source>
</evidence>
<dbReference type="EMBL" id="NAFI01000187">
    <property type="protein sequence ID" value="OSJ03284.1"/>
    <property type="molecule type" value="Genomic_DNA"/>
</dbReference>
<evidence type="ECO:0000256" key="1">
    <source>
        <dbReference type="ARBA" id="ARBA00023015"/>
    </source>
</evidence>
<keyword evidence="1" id="KW-0805">Transcription regulation</keyword>
<dbReference type="PANTHER" id="PTHR47894:SF1">
    <property type="entry name" value="HTH-TYPE TRANSCRIPTIONAL REGULATOR VQSM"/>
    <property type="match status" value="1"/>
</dbReference>
<dbReference type="PROSITE" id="PS01124">
    <property type="entry name" value="HTH_ARAC_FAMILY_2"/>
    <property type="match status" value="1"/>
</dbReference>
<dbReference type="Pfam" id="PF12833">
    <property type="entry name" value="HTH_18"/>
    <property type="match status" value="1"/>
</dbReference>
<dbReference type="OrthoDB" id="9805730at2"/>
<dbReference type="PANTHER" id="PTHR47894">
    <property type="entry name" value="HTH-TYPE TRANSCRIPTIONAL REGULATOR GADX"/>
    <property type="match status" value="1"/>
</dbReference>
<evidence type="ECO:0000313" key="6">
    <source>
        <dbReference type="EMBL" id="OSJ35123.1"/>
    </source>
</evidence>
<proteinExistence type="predicted"/>
<evidence type="ECO:0000256" key="3">
    <source>
        <dbReference type="ARBA" id="ARBA00023163"/>
    </source>
</evidence>
<feature type="domain" description="HTH araC/xylS-type" evidence="4">
    <location>
        <begin position="10"/>
        <end position="108"/>
    </location>
</feature>